<accession>A0A9X6RGB0</accession>
<comment type="caution">
    <text evidence="2">The sequence shown here is derived from an EMBL/GenBank/DDBJ whole genome shotgun (WGS) entry which is preliminary data.</text>
</comment>
<evidence type="ECO:0000313" key="3">
    <source>
        <dbReference type="Proteomes" id="UP000195160"/>
    </source>
</evidence>
<name>A0A9X6RGB0_BACTV</name>
<reference evidence="2 3" key="1">
    <citation type="submission" date="2016-10" db="EMBL/GenBank/DDBJ databases">
        <title>Comparative genomics of Bacillus thuringiensis reveals a path to pathogens against multiple invertebrate hosts.</title>
        <authorList>
            <person name="Zheng J."/>
            <person name="Gao Q."/>
            <person name="Liu H."/>
            <person name="Peng D."/>
            <person name="Ruan L."/>
            <person name="Sun M."/>
        </authorList>
    </citation>
    <scope>NUCLEOTIDE SEQUENCE [LARGE SCALE GENOMIC DNA]</scope>
    <source>
        <strain evidence="2">T30001</strain>
    </source>
</reference>
<feature type="transmembrane region" description="Helical" evidence="1">
    <location>
        <begin position="7"/>
        <end position="25"/>
    </location>
</feature>
<keyword evidence="1" id="KW-1133">Transmembrane helix</keyword>
<gene>
    <name evidence="2" type="ORF">BK784_15120</name>
</gene>
<dbReference type="AlphaFoldDB" id="A0A9X6RGB0"/>
<proteinExistence type="predicted"/>
<protein>
    <submittedName>
        <fullName evidence="2">Uncharacterized protein</fullName>
    </submittedName>
</protein>
<organism evidence="2 3">
    <name type="scientific">Bacillus thuringiensis subsp. medellin</name>
    <dbReference type="NCBI Taxonomy" id="79672"/>
    <lineage>
        <taxon>Bacteria</taxon>
        <taxon>Bacillati</taxon>
        <taxon>Bacillota</taxon>
        <taxon>Bacilli</taxon>
        <taxon>Bacillales</taxon>
        <taxon>Bacillaceae</taxon>
        <taxon>Bacillus</taxon>
        <taxon>Bacillus cereus group</taxon>
    </lineage>
</organism>
<keyword evidence="1" id="KW-0472">Membrane</keyword>
<evidence type="ECO:0000313" key="2">
    <source>
        <dbReference type="EMBL" id="OUC00005.1"/>
    </source>
</evidence>
<keyword evidence="1" id="KW-0812">Transmembrane</keyword>
<feature type="transmembrane region" description="Helical" evidence="1">
    <location>
        <begin position="37"/>
        <end position="59"/>
    </location>
</feature>
<dbReference type="Proteomes" id="UP000195160">
    <property type="component" value="Unassembled WGS sequence"/>
</dbReference>
<dbReference type="EMBL" id="MOOV01000112">
    <property type="protein sequence ID" value="OUC00005.1"/>
    <property type="molecule type" value="Genomic_DNA"/>
</dbReference>
<evidence type="ECO:0000256" key="1">
    <source>
        <dbReference type="SAM" id="Phobius"/>
    </source>
</evidence>
<sequence length="67" mass="7823">MISKVKWVVRILSIMVSLTLIYVTYNLYQYPDKSPPTYYPALLSMCIVFVVIATILSAMDFKKREKE</sequence>